<feature type="domain" description="Amino acid transporter transmembrane" evidence="6">
    <location>
        <begin position="18"/>
        <end position="352"/>
    </location>
</feature>
<feature type="transmembrane region" description="Helical" evidence="5">
    <location>
        <begin position="330"/>
        <end position="351"/>
    </location>
</feature>
<feature type="transmembrane region" description="Helical" evidence="5">
    <location>
        <begin position="512"/>
        <end position="533"/>
    </location>
</feature>
<feature type="transmembrane region" description="Helical" evidence="5">
    <location>
        <begin position="459"/>
        <end position="478"/>
    </location>
</feature>
<feature type="transmembrane region" description="Helical" evidence="5">
    <location>
        <begin position="47"/>
        <end position="70"/>
    </location>
</feature>
<feature type="transmembrane region" description="Helical" evidence="5">
    <location>
        <begin position="684"/>
        <end position="704"/>
    </location>
</feature>
<feature type="domain" description="Amino acid transporter transmembrane" evidence="6">
    <location>
        <begin position="371"/>
        <end position="769"/>
    </location>
</feature>
<dbReference type="EMBL" id="JABANP010000098">
    <property type="protein sequence ID" value="KAF4690461.1"/>
    <property type="molecule type" value="Genomic_DNA"/>
</dbReference>
<evidence type="ECO:0000256" key="2">
    <source>
        <dbReference type="ARBA" id="ARBA00022692"/>
    </source>
</evidence>
<evidence type="ECO:0000256" key="5">
    <source>
        <dbReference type="SAM" id="Phobius"/>
    </source>
</evidence>
<protein>
    <recommendedName>
        <fullName evidence="6">Amino acid transporter transmembrane domain-containing protein</fullName>
    </recommendedName>
</protein>
<evidence type="ECO:0000259" key="6">
    <source>
        <dbReference type="Pfam" id="PF01490"/>
    </source>
</evidence>
<dbReference type="Pfam" id="PF01490">
    <property type="entry name" value="Aa_trans"/>
    <property type="match status" value="2"/>
</dbReference>
<dbReference type="Proteomes" id="UP000541610">
    <property type="component" value="Unassembled WGS sequence"/>
</dbReference>
<reference evidence="7 8" key="1">
    <citation type="submission" date="2020-04" db="EMBL/GenBank/DDBJ databases">
        <title>Perkinsus olseni comparative genomics.</title>
        <authorList>
            <person name="Bogema D.R."/>
        </authorList>
    </citation>
    <scope>NUCLEOTIDE SEQUENCE [LARGE SCALE GENOMIC DNA]</scope>
    <source>
        <strain evidence="7">00978-12</strain>
    </source>
</reference>
<feature type="transmembrane region" description="Helical" evidence="5">
    <location>
        <begin position="633"/>
        <end position="657"/>
    </location>
</feature>
<gene>
    <name evidence="7" type="ORF">FOZ60_017312</name>
</gene>
<keyword evidence="4 5" id="KW-0472">Membrane</keyword>
<sequence length="772" mass="82774">MISPSKSLDDAPSPLKGLGWFRAACTIVMSCVGVGILALPGTGPRSGWLGCIIGFVIAATIVFYCNLLLWRTLRLAAEGECQVVRSYEQAGRASFGIAASIYIGFIIHITLGSVCCAMLILMGSTCQAMTHVLDKRTWIALWTLVGIPFSWIKEIKDVGLVAAVGVLSASTMVIVIIAASADRMVADGIPQDLIVGPRSAIDFLSTLATYFFVNGFAASTPTVCYHMNNPMEFPKTLIVAMIFIAFVYMTAMELGYVAYGQSLSNVDTIVNAISPSGEPLDVFGWLINLAVLIVMLPHYLVMFTPTAKQLDVLCFSVGDKRQWSAFQSKLLCLVARTCLVILEGFIAIVVPKRMTDPAKTPRADARGKSSGIGWFRGACTLTMTAVGIGILALPGTATRSGWLGGLIGLTVAATIVFYNNHLLWRTLRLAAEGEGEVVRCYEQAAGAAFGIGGSIHLGFVLHVTLGTACSVMLLLLASTCEAMARALDKRAWIALWTIVGIPLSWMKEVKNVGVVAAVGVLSASLMVIVMIAASANKLITDGVGEDVIAGPRSAVDFLSIFATYFYAYGISATTPTVCYNMNDPLDFPKSLIVAMIFCTGVYLTAMELGYAAYGQSLSKADTIADAISPPRQPLTVFGWLINLVILMVVLSHFLVLFTPTAKQLDALCASVGDRRRWSDFQSKVACLVGRTCLVILEGLIAIVVPKVSSLVSLIGAFCVTQYAIFFPVACYVKIKRRKQMPAAKWELLLFVLLSVIGLVVMAMGVYGAVVQF</sequence>
<feature type="transmembrane region" description="Helical" evidence="5">
    <location>
        <begin position="133"/>
        <end position="152"/>
    </location>
</feature>
<dbReference type="GO" id="GO:0015179">
    <property type="term" value="F:L-amino acid transmembrane transporter activity"/>
    <property type="evidence" value="ECO:0007669"/>
    <property type="project" value="TreeGrafter"/>
</dbReference>
<evidence type="ECO:0000313" key="7">
    <source>
        <dbReference type="EMBL" id="KAF4690461.1"/>
    </source>
</evidence>
<comment type="caution">
    <text evidence="7">The sequence shown here is derived from an EMBL/GenBank/DDBJ whole genome shotgun (WGS) entry which is preliminary data.</text>
</comment>
<dbReference type="InterPro" id="IPR013057">
    <property type="entry name" value="AA_transpt_TM"/>
</dbReference>
<evidence type="ECO:0000256" key="1">
    <source>
        <dbReference type="ARBA" id="ARBA00004141"/>
    </source>
</evidence>
<organism evidence="7 8">
    <name type="scientific">Perkinsus olseni</name>
    <name type="common">Perkinsus atlanticus</name>
    <dbReference type="NCBI Taxonomy" id="32597"/>
    <lineage>
        <taxon>Eukaryota</taxon>
        <taxon>Sar</taxon>
        <taxon>Alveolata</taxon>
        <taxon>Perkinsozoa</taxon>
        <taxon>Perkinsea</taxon>
        <taxon>Perkinsida</taxon>
        <taxon>Perkinsidae</taxon>
        <taxon>Perkinsus</taxon>
    </lineage>
</organism>
<dbReference type="OrthoDB" id="655540at2759"/>
<evidence type="ECO:0000256" key="4">
    <source>
        <dbReference type="ARBA" id="ARBA00023136"/>
    </source>
</evidence>
<name>A0A7J6P528_PEROL</name>
<feature type="transmembrane region" description="Helical" evidence="5">
    <location>
        <begin position="237"/>
        <end position="259"/>
    </location>
</feature>
<keyword evidence="2 5" id="KW-0812">Transmembrane</keyword>
<keyword evidence="3 5" id="KW-1133">Transmembrane helix</keyword>
<dbReference type="AlphaFoldDB" id="A0A7J6P528"/>
<feature type="transmembrane region" description="Helical" evidence="5">
    <location>
        <begin position="746"/>
        <end position="769"/>
    </location>
</feature>
<feature type="transmembrane region" description="Helical" evidence="5">
    <location>
        <begin position="95"/>
        <end position="121"/>
    </location>
</feature>
<dbReference type="GO" id="GO:0016020">
    <property type="term" value="C:membrane"/>
    <property type="evidence" value="ECO:0007669"/>
    <property type="project" value="UniProtKB-SubCell"/>
</dbReference>
<dbReference type="Gene3D" id="1.20.1740.10">
    <property type="entry name" value="Amino acid/polyamine transporter I"/>
    <property type="match status" value="2"/>
</dbReference>
<evidence type="ECO:0000256" key="3">
    <source>
        <dbReference type="ARBA" id="ARBA00022989"/>
    </source>
</evidence>
<evidence type="ECO:0000313" key="8">
    <source>
        <dbReference type="Proteomes" id="UP000541610"/>
    </source>
</evidence>
<accession>A0A7J6P528</accession>
<feature type="transmembrane region" description="Helical" evidence="5">
    <location>
        <begin position="158"/>
        <end position="179"/>
    </location>
</feature>
<feature type="transmembrane region" description="Helical" evidence="5">
    <location>
        <begin position="282"/>
        <end position="301"/>
    </location>
</feature>
<feature type="transmembrane region" description="Helical" evidence="5">
    <location>
        <begin position="591"/>
        <end position="613"/>
    </location>
</feature>
<feature type="transmembrane region" description="Helical" evidence="5">
    <location>
        <begin position="20"/>
        <end position="40"/>
    </location>
</feature>
<feature type="transmembrane region" description="Helical" evidence="5">
    <location>
        <begin position="710"/>
        <end position="734"/>
    </location>
</feature>
<feature type="transmembrane region" description="Helical" evidence="5">
    <location>
        <begin position="371"/>
        <end position="393"/>
    </location>
</feature>
<proteinExistence type="predicted"/>
<comment type="subcellular location">
    <subcellularLocation>
        <location evidence="1">Membrane</location>
        <topology evidence="1">Multi-pass membrane protein</topology>
    </subcellularLocation>
</comment>
<feature type="transmembrane region" description="Helical" evidence="5">
    <location>
        <begin position="400"/>
        <end position="418"/>
    </location>
</feature>
<dbReference type="PANTHER" id="PTHR22950">
    <property type="entry name" value="AMINO ACID TRANSPORTER"/>
    <property type="match status" value="1"/>
</dbReference>